<dbReference type="CDD" id="cd19540">
    <property type="entry name" value="LCL_NRPS-like"/>
    <property type="match status" value="1"/>
</dbReference>
<dbReference type="Gene3D" id="3.30.559.10">
    <property type="entry name" value="Chloramphenicol acetyltransferase-like domain"/>
    <property type="match status" value="5"/>
</dbReference>
<feature type="domain" description="Carrier" evidence="7">
    <location>
        <begin position="1054"/>
        <end position="1128"/>
    </location>
</feature>
<evidence type="ECO:0000313" key="9">
    <source>
        <dbReference type="Proteomes" id="UP001595923"/>
    </source>
</evidence>
<dbReference type="Gene3D" id="2.30.38.10">
    <property type="entry name" value="Luciferase, Domain 3"/>
    <property type="match status" value="1"/>
</dbReference>
<feature type="compositionally biased region" description="Low complexity" evidence="6">
    <location>
        <begin position="1396"/>
        <end position="1411"/>
    </location>
</feature>
<dbReference type="InterPro" id="IPR020845">
    <property type="entry name" value="AMP-binding_CS"/>
</dbReference>
<dbReference type="EMBL" id="JBHSFQ010000035">
    <property type="protein sequence ID" value="MFC4565272.1"/>
    <property type="molecule type" value="Genomic_DNA"/>
</dbReference>
<dbReference type="InterPro" id="IPR020806">
    <property type="entry name" value="PKS_PP-bd"/>
</dbReference>
<feature type="region of interest" description="Disordered" evidence="6">
    <location>
        <begin position="2236"/>
        <end position="2278"/>
    </location>
</feature>
<evidence type="ECO:0000313" key="8">
    <source>
        <dbReference type="EMBL" id="MFC4565272.1"/>
    </source>
</evidence>
<dbReference type="SMART" id="SM00823">
    <property type="entry name" value="PKS_PP"/>
    <property type="match status" value="3"/>
</dbReference>
<dbReference type="Pfam" id="PF00501">
    <property type="entry name" value="AMP-binding"/>
    <property type="match status" value="1"/>
</dbReference>
<keyword evidence="3" id="KW-0597">Phosphoprotein</keyword>
<dbReference type="Gene3D" id="3.40.50.980">
    <property type="match status" value="2"/>
</dbReference>
<dbReference type="InterPro" id="IPR009081">
    <property type="entry name" value="PP-bd_ACP"/>
</dbReference>
<feature type="region of interest" description="Disordered" evidence="6">
    <location>
        <begin position="207"/>
        <end position="258"/>
    </location>
</feature>
<dbReference type="PROSITE" id="PS00012">
    <property type="entry name" value="PHOSPHOPANTETHEINE"/>
    <property type="match status" value="2"/>
</dbReference>
<protein>
    <submittedName>
        <fullName evidence="8">Amino acid adenylation domain-containing protein</fullName>
    </submittedName>
</protein>
<evidence type="ECO:0000256" key="4">
    <source>
        <dbReference type="ARBA" id="ARBA00022737"/>
    </source>
</evidence>
<dbReference type="PANTHER" id="PTHR45527:SF1">
    <property type="entry name" value="FATTY ACID SYNTHASE"/>
    <property type="match status" value="1"/>
</dbReference>
<keyword evidence="4" id="KW-0677">Repeat</keyword>
<dbReference type="Pfam" id="PF00550">
    <property type="entry name" value="PP-binding"/>
    <property type="match status" value="3"/>
</dbReference>
<dbReference type="Gene3D" id="3.30.559.30">
    <property type="entry name" value="Nonribosomal peptide synthetase, condensation domain"/>
    <property type="match status" value="5"/>
</dbReference>
<dbReference type="Gene3D" id="1.10.1200.10">
    <property type="entry name" value="ACP-like"/>
    <property type="match status" value="3"/>
</dbReference>
<dbReference type="InterPro" id="IPR023213">
    <property type="entry name" value="CAT-like_dom_sf"/>
</dbReference>
<dbReference type="InterPro" id="IPR010071">
    <property type="entry name" value="AA_adenyl_dom"/>
</dbReference>
<dbReference type="CDD" id="cd17646">
    <property type="entry name" value="A_NRPS_AB3403-like"/>
    <property type="match status" value="1"/>
</dbReference>
<dbReference type="InterPro" id="IPR006162">
    <property type="entry name" value="Ppantetheine_attach_site"/>
</dbReference>
<keyword evidence="2" id="KW-0596">Phosphopantetheine</keyword>
<dbReference type="Gene3D" id="3.30.300.30">
    <property type="match status" value="1"/>
</dbReference>
<proteinExistence type="predicted"/>
<feature type="region of interest" description="Disordered" evidence="6">
    <location>
        <begin position="1344"/>
        <end position="1498"/>
    </location>
</feature>
<feature type="domain" description="Carrier" evidence="7">
    <location>
        <begin position="2275"/>
        <end position="2350"/>
    </location>
</feature>
<dbReference type="RefSeq" id="WP_378579061.1">
    <property type="nucleotide sequence ID" value="NZ_JBHSFQ010000035.1"/>
</dbReference>
<feature type="region of interest" description="Disordered" evidence="6">
    <location>
        <begin position="3008"/>
        <end position="3028"/>
    </location>
</feature>
<feature type="region of interest" description="Disordered" evidence="6">
    <location>
        <begin position="296"/>
        <end position="319"/>
    </location>
</feature>
<dbReference type="Proteomes" id="UP001595923">
    <property type="component" value="Unassembled WGS sequence"/>
</dbReference>
<evidence type="ECO:0000256" key="3">
    <source>
        <dbReference type="ARBA" id="ARBA00022553"/>
    </source>
</evidence>
<evidence type="ECO:0000256" key="2">
    <source>
        <dbReference type="ARBA" id="ARBA00022450"/>
    </source>
</evidence>
<evidence type="ECO:0000256" key="6">
    <source>
        <dbReference type="SAM" id="MobiDB-lite"/>
    </source>
</evidence>
<dbReference type="InterPro" id="IPR045851">
    <property type="entry name" value="AMP-bd_C_sf"/>
</dbReference>
<keyword evidence="5" id="KW-0045">Antibiotic biosynthesis</keyword>
<comment type="caution">
    <text evidence="8">The sequence shown here is derived from an EMBL/GenBank/DDBJ whole genome shotgun (WGS) entry which is preliminary data.</text>
</comment>
<dbReference type="SUPFAM" id="SSF56801">
    <property type="entry name" value="Acetyl-CoA synthetase-like"/>
    <property type="match status" value="1"/>
</dbReference>
<feature type="region of interest" description="Disordered" evidence="6">
    <location>
        <begin position="20"/>
        <end position="49"/>
    </location>
</feature>
<feature type="compositionally biased region" description="Low complexity" evidence="6">
    <location>
        <begin position="1460"/>
        <end position="1469"/>
    </location>
</feature>
<dbReference type="PANTHER" id="PTHR45527">
    <property type="entry name" value="NONRIBOSOMAL PEPTIDE SYNTHETASE"/>
    <property type="match status" value="1"/>
</dbReference>
<dbReference type="SUPFAM" id="SSF52777">
    <property type="entry name" value="CoA-dependent acyltransferases"/>
    <property type="match status" value="10"/>
</dbReference>
<sequence length="3405" mass="352950">MTDEGRVRDARSRKRELLRRKLAESGLGGGSSAGPPIRPRPAGASAPLSAAQRRMWTLQQLDPDGTAYNICAAVGLSGPLDAAAFAAATAAACARHEILHTVYPDGETQVVRPDLAPSPLLVDRTAVPGPARERDLDGTAAEVGGTPFDLGAEAPLRLRLLRYADDEHVLLIVAHHIAWDDASWQVLLGDIAAGYAPGEVCADGPARPAAVPGGAGEPGTAPGTADASGAAPSAAVTPGAAPSATVTPGAAPGASGTAGTAGRVQYADYAIWENGRPAAADELGFWRERLTPLPEPLALPRDRPRPAAPAETGARRTRALPGSVAARLREVARDEGVTPFMLTAAAVTAVLHRHTGSADIALGTPVVDRSRPETAGLIGNFGNTVVLRSAVDGRQTFRGLLGHLRDVCAGAYANTRLPFDRLVTELSPERAAGRPVLFDVLFALRTDVLQGFALPGITARDIPVSNGTAQFELSIAAVLTDDGLLLEAAYRTATFDAATADALLRHTDRLIRAVLDDPGTTVSGVDILGDRERHRILRDFNATAADVPRTTLPALLAEQVAATPAATALVVGHRRLDYAEFGRATDRLAAVLRSAGVGPERIAALLLPRSVELVVGLWSVLKAGGAYLPVDPDYPADRIGYMLADAEPATVLTVAALADRLPHGVPRILLDDLPEDAAGTADAPPARGPDPLHPAYVIYTSGSTGRPKGVVVPHAGIVNRLLWMQDAYRLAPGEPVLQKTPSSFDVSVWEFCWPLITGAALVVARPDGHRDPAYLAELIRVEGVTTVHFVPSMLRAFLADPSVPAQCTGLRRVLCSGEALPADLAAEFHALLPGVELHNLYGPTEASVDVTSLESVPGRAGPTVPIGRPVWNTAMYVLGPDLAPVPPGAAGELYIAGVQLARAYLGRPGLTAERFTADPFGPPGARMYRTGDIARFDRDGVLEYLGRADDQVKLRGLRIELGEIEAVLGGHPRVAAAAAAVRDGRLVGYLVGDGAEHASVREHAAAALPEYMVPAAFVGVGALPLSPSGKLDRKRLASAPEFAPAAAAGPARRAPATDRERLLCSLFAEVLRLPEVGADDRFFSVGGDSIQAISLVGRSRAAGLEFSAREVFEQQTPAGLAAVARDAATTAVHAADGTGLVPATPIMEWLRGRGPDIGRFSQTVVVRTPAGASWETMAAAVQRLLDHHDALRARLDRTGAGPWRLDVAPAGRVDAASVLRRADAGGLTAEALAAAVDAQADAAEEELDPDAGAVLRLRWLDTGPHTAGRLVCTGHHLVVDGVSWRILLADLATAYTALASGREPVLAPVPTSLRGHALRLSDRAALAAARAAATPAATRTAGAAVAPAEPGAVPPSVTSASGIATPAPVPTSGDTTTSPTAPRHPDGAAPPPPAATTPTSTPERTPAPSRSASADTTPASGSPPCADSTAANASAALGGGGRQRAEGAPERVPSPPPSAPAGSTPALSSRRPEDPAGPVSPHARSAPPGAMSAFGPARPDVAGACSTSPPIAGDTPVNAYDGAHPWGSSGGSGWRDDGIGAVRALDPERDTAATTRRTAVTLPPDRTAPLLDDVPAALRTGVEEVLLTALVIAAADRRRHRGGGGGALTVDLEGHGRDGADDLSRTVGWFTVLHPVRLDPGPIDADEAISGGPAAGRALRRVKEALAASRAGAAEYGLLRYLAPRSGPPTPSGAAAHHPTPSDAAARPPAPEVGFNYLGRFGTAGADWDLAGGDGALRSGADPGLAAAHALEVDADVRDHPDGPRLSVTWSWPAGVVADAEVEALAEAWTRALAALTAHAARGTAGLTPSDVPLTGLDQIAIDELTSGDPAVADILPLTPLAEGLLYHAETDPGAYIVQFAVDLSGPVDLGELRRCVQEVLHRHPVLRGEFRTAADGRSFMVVKEGVADPLRTAGAGGAAELAALEQAERERPFAVATAPLLRFVLVRTGTDTHRLVLTCHHLLIDGWSLALLARELLWLYGRAGGLPPAPAPHAHLAWLASRDTGAAAAAWASALSGAAPTLVAARPADRVPDRISAEVADAGALTAVCAERGWTVNTLLQSAWGLLLATLTGRDDVLFGTAVAGRPAELPGSGSMVGLFTNTVPVRVRLRPDETAAGLVDRLQREQAALLDHHHLGLADIQRAAGLDTLFDTLLVFENYPGAGLETGGGPAVTGVHGRDATHYPLALTVVPRGDRLTVLLDHRGPAFDAGAARLVLDRFLELLAGLAADADRPVPDLDPWSGDDPERVAPARPLTPARGGGPAASGPDHGSRAARDPREEIVRTHFADVLGAAAVGPDDDFFALGGHSLLAIRLVTRLRAALDADVPMAAVFDGRTPARVAAALGRARPDAAGPLARTAPGIRAAPDEAVPLSSAQQRLWFLHRLEGPSPAYNIAAARRLSGPLDEPALRAALADTVARHPALRTVFPMVDGVARQVVREAADTGLEVRRTSAAALDADLAEAARHPFVLAAETPMRATLFTLAPDEHVLLVVVHHIAGDGWSFAPLLRDLGGAYAARLRGRAPGLPDLPARYADYAVWQRGLLGEDGAIADAPLAAQAEYWRTALAGLPAETPLPADRPRPPETAHAGGLAEFAVDPGLAADVRSTAVALGVSPFMVWQAALAALLTRAGAGTDVPIGTPVAGRTDPAFDDVVGLFVNTLVLRTDTSGDPTARDLLGRVRRTALSAYDHQELPFEAVVDLLNPPRSVARHPLFQVMLAYQNTDPARLDLPGLRVRPLVVRTGVSAVDLTFTVVDDPEQGMAGFVEYSTDLFDPETARALGEGLTRLLRAMTADVDAPLSAWDPGPLPRHRAHPPAAVPGPQRPAEPAAPSAAGGPAADAGERLRGVFAEVLKVPEVGPDDGFFELGGDSIASIRMVGRARAAGLLIDPKDVFRHRTPAALAAVAVPLAAGPDTAGEPQGAALGTVPETPIMAWLRERGGPIGGFSQAMAVHVPPAAGGRRLALALQAVLDHHDALRARLVRGDRWSLEVPPPGAVSAHARLRRVPAEGDPAEQAAAEADRARSGLDPDAGRMVQAVWIDAGPDTSGLLVLVVHHLVVDGVSWRILLPDLRAAWETGAVESRSGTSLRGWSRALNTRADRPAALAQLPAWTAVHAGAVPLPIERAPDPDRDTAATTHRLTLTLEGSDATALHTAAPDAFRGGMDDVLLAGLALAVREWAGGAPGGVLIDREGHGRDPEPGAGSGTDVSGTVGWFTAVSPVRLDPGPVDPAEARAGGRAAGDAVKAVKEQLRTLPAGAHGYGLLRHLNPETAPGLAAADRPLICFNYLGRLAIGTGADPWSATGYDLPRGADPGLPARYAIEVDAVTRDLPGGPELVATWSWPEGVVRADAVRALAEGWFAHLRGVAEHARRPEAGGRTPSDLGLVSLSQDEIDEFEAEWTLDG</sequence>
<feature type="domain" description="Carrier" evidence="7">
    <location>
        <begin position="2837"/>
        <end position="2911"/>
    </location>
</feature>
<evidence type="ECO:0000259" key="7">
    <source>
        <dbReference type="PROSITE" id="PS50075"/>
    </source>
</evidence>
<dbReference type="CDD" id="cd19531">
    <property type="entry name" value="LCL_NRPS-like"/>
    <property type="match status" value="1"/>
</dbReference>
<accession>A0ABV9E3M3</accession>
<dbReference type="NCBIfam" id="TIGR01720">
    <property type="entry name" value="NRPS-para261"/>
    <property type="match status" value="2"/>
</dbReference>
<evidence type="ECO:0000256" key="1">
    <source>
        <dbReference type="ARBA" id="ARBA00001957"/>
    </source>
</evidence>
<name>A0ABV9E3M3_9ACTN</name>
<dbReference type="PROSITE" id="PS00455">
    <property type="entry name" value="AMP_BINDING"/>
    <property type="match status" value="1"/>
</dbReference>
<dbReference type="InterPro" id="IPR025110">
    <property type="entry name" value="AMP-bd_C"/>
</dbReference>
<dbReference type="NCBIfam" id="TIGR01733">
    <property type="entry name" value="AA-adenyl-dom"/>
    <property type="match status" value="1"/>
</dbReference>
<dbReference type="Pfam" id="PF13193">
    <property type="entry name" value="AMP-binding_C"/>
    <property type="match status" value="1"/>
</dbReference>
<keyword evidence="9" id="KW-1185">Reference proteome</keyword>
<dbReference type="Pfam" id="PF00668">
    <property type="entry name" value="Condensation"/>
    <property type="match status" value="6"/>
</dbReference>
<feature type="compositionally biased region" description="Low complexity" evidence="6">
    <location>
        <begin position="1344"/>
        <end position="1355"/>
    </location>
</feature>
<feature type="region of interest" description="Disordered" evidence="6">
    <location>
        <begin position="2803"/>
        <end position="2841"/>
    </location>
</feature>
<gene>
    <name evidence="8" type="ORF">ACFO4E_25745</name>
</gene>
<comment type="cofactor">
    <cofactor evidence="1">
        <name>pantetheine 4'-phosphate</name>
        <dbReference type="ChEBI" id="CHEBI:47942"/>
    </cofactor>
</comment>
<dbReference type="InterPro" id="IPR036736">
    <property type="entry name" value="ACP-like_sf"/>
</dbReference>
<evidence type="ECO:0000256" key="5">
    <source>
        <dbReference type="ARBA" id="ARBA00023194"/>
    </source>
</evidence>
<reference evidence="9" key="1">
    <citation type="journal article" date="2019" name="Int. J. Syst. Evol. Microbiol.">
        <title>The Global Catalogue of Microorganisms (GCM) 10K type strain sequencing project: providing services to taxonomists for standard genome sequencing and annotation.</title>
        <authorList>
            <consortium name="The Broad Institute Genomics Platform"/>
            <consortium name="The Broad Institute Genome Sequencing Center for Infectious Disease"/>
            <person name="Wu L."/>
            <person name="Ma J."/>
        </authorList>
    </citation>
    <scope>NUCLEOTIDE SEQUENCE [LARGE SCALE GENOMIC DNA]</scope>
    <source>
        <strain evidence="9">XZYJ18</strain>
    </source>
</reference>
<dbReference type="InterPro" id="IPR001242">
    <property type="entry name" value="Condensation_dom"/>
</dbReference>
<dbReference type="InterPro" id="IPR010060">
    <property type="entry name" value="NRPS_synth"/>
</dbReference>
<feature type="compositionally biased region" description="Low complexity" evidence="6">
    <location>
        <begin position="3010"/>
        <end position="3019"/>
    </location>
</feature>
<dbReference type="SUPFAM" id="SSF47336">
    <property type="entry name" value="ACP-like"/>
    <property type="match status" value="3"/>
</dbReference>
<organism evidence="8 9">
    <name type="scientific">Nocardiopsis mangrovi</name>
    <dbReference type="NCBI Taxonomy" id="1179818"/>
    <lineage>
        <taxon>Bacteria</taxon>
        <taxon>Bacillati</taxon>
        <taxon>Actinomycetota</taxon>
        <taxon>Actinomycetes</taxon>
        <taxon>Streptosporangiales</taxon>
        <taxon>Nocardiopsidaceae</taxon>
        <taxon>Nocardiopsis</taxon>
    </lineage>
</organism>
<dbReference type="InterPro" id="IPR000873">
    <property type="entry name" value="AMP-dep_synth/lig_dom"/>
</dbReference>
<feature type="region of interest" description="Disordered" evidence="6">
    <location>
        <begin position="1688"/>
        <end position="1709"/>
    </location>
</feature>
<dbReference type="PROSITE" id="PS50075">
    <property type="entry name" value="CARRIER"/>
    <property type="match status" value="3"/>
</dbReference>
<feature type="compositionally biased region" description="Low complexity" evidence="6">
    <location>
        <begin position="2827"/>
        <end position="2841"/>
    </location>
</feature>